<organism evidence="1 2">
    <name type="scientific">Endozoicomonas montiporae CL-33</name>
    <dbReference type="NCBI Taxonomy" id="570277"/>
    <lineage>
        <taxon>Bacteria</taxon>
        <taxon>Pseudomonadati</taxon>
        <taxon>Pseudomonadota</taxon>
        <taxon>Gammaproteobacteria</taxon>
        <taxon>Oceanospirillales</taxon>
        <taxon>Endozoicomonadaceae</taxon>
        <taxon>Endozoicomonas</taxon>
    </lineage>
</organism>
<dbReference type="InterPro" id="IPR011322">
    <property type="entry name" value="N-reg_PII-like_a/b"/>
</dbReference>
<dbReference type="OrthoDB" id="8480302at2"/>
<name>A0A142BC61_9GAMM</name>
<dbReference type="KEGG" id="emp:EZMO1_2236"/>
<gene>
    <name evidence="1" type="ORF">EZMO1_2236</name>
</gene>
<evidence type="ECO:0000313" key="1">
    <source>
        <dbReference type="EMBL" id="AMO56337.1"/>
    </source>
</evidence>
<protein>
    <submittedName>
        <fullName evidence="1">Uncharacterized protein</fullName>
    </submittedName>
</protein>
<dbReference type="Proteomes" id="UP000071065">
    <property type="component" value="Chromosome"/>
</dbReference>
<dbReference type="PATRIC" id="fig|570277.3.peg.2409"/>
<accession>A0A142BC61</accession>
<dbReference type="EMBL" id="CP013251">
    <property type="protein sequence ID" value="AMO56337.1"/>
    <property type="molecule type" value="Genomic_DNA"/>
</dbReference>
<sequence length="149" mass="17048">MLVVVARYSFAYEAWLARGLLQGHGIPAFIFDEHLVTMNWLYSDAIGGVCLLVPESFLVRAQALLSQDCTIDCTIDCILDCNEERYRCHRCGSDNTEMQLSGKRWAFVLFLVVQFPLFPVREYYHFLNCGCQSRRVSRMPGCYPVPPPV</sequence>
<dbReference type="AlphaFoldDB" id="A0A142BC61"/>
<evidence type="ECO:0000313" key="2">
    <source>
        <dbReference type="Proteomes" id="UP000071065"/>
    </source>
</evidence>
<dbReference type="STRING" id="570277.EZMO1_2236"/>
<proteinExistence type="predicted"/>
<dbReference type="RefSeq" id="WP_051789474.1">
    <property type="nucleotide sequence ID" value="NZ_CP013251.1"/>
</dbReference>
<reference evidence="1 2" key="1">
    <citation type="journal article" date="2016" name="Front. Microbiol.">
        <title>Genomic Insight into the Host-Endosymbiont Relationship of Endozoicomonas montiporae CL-33(T) with its Coral Host.</title>
        <authorList>
            <person name="Ding J.-Y."/>
            <person name="Shiu J.-H."/>
            <person name="Chen W.-M."/>
            <person name="Chiang Y.-R."/>
            <person name="Tang S.-L."/>
        </authorList>
    </citation>
    <scope>NUCLEOTIDE SEQUENCE [LARGE SCALE GENOMIC DNA]</scope>
    <source>
        <strain evidence="1 2">CL-33</strain>
    </source>
</reference>
<dbReference type="SUPFAM" id="SSF54913">
    <property type="entry name" value="GlnB-like"/>
    <property type="match status" value="1"/>
</dbReference>